<dbReference type="STRING" id="1079859.SAMN04515674_11644"/>
<keyword evidence="2" id="KW-0472">Membrane</keyword>
<evidence type="ECO:0000313" key="3">
    <source>
        <dbReference type="EMBL" id="SFQ36984.1"/>
    </source>
</evidence>
<dbReference type="RefSeq" id="WP_092019175.1">
    <property type="nucleotide sequence ID" value="NZ_FOXH01000016.1"/>
</dbReference>
<protein>
    <recommendedName>
        <fullName evidence="5">Cell division protein ZapB</fullName>
    </recommendedName>
</protein>
<dbReference type="AlphaFoldDB" id="A0A1I5XYK2"/>
<keyword evidence="2" id="KW-0812">Transmembrane</keyword>
<sequence>METNNNNQTFFKIALGVTFGIIALLAYLFVGARNETVELQKSLTMKVEQLSTTQIKLDSIDKVLTSKIEEIKVLGGNVTELEKVKEQLEADRKKLKSDFHFSAQKYDAKIKEYENFLAVKDEDIRKLKEENGQLTVRAKTLEDEKKVVEDENSSLKTEKVTLTQNLADYSAKNEELAKKVTLASAMKAQQVQVYALSENGKLRDGGRYKSSKIDKLKISFVLASNPVAEQNNKDIYVRIMDQNGAVISESANSGIMQFDGKELGYTTKQGIPFENNDQKVDIVYGKGSPYKSGKYSIELYSEGFKIGTGGFEVK</sequence>
<accession>A0A1I5XYK2</accession>
<dbReference type="Proteomes" id="UP000199306">
    <property type="component" value="Unassembled WGS sequence"/>
</dbReference>
<keyword evidence="2" id="KW-1133">Transmembrane helix</keyword>
<keyword evidence="1" id="KW-0175">Coiled coil</keyword>
<gene>
    <name evidence="3" type="ORF">SAMN04515674_11644</name>
</gene>
<name>A0A1I5XYK2_9BACT</name>
<dbReference type="EMBL" id="FOXH01000016">
    <property type="protein sequence ID" value="SFQ36984.1"/>
    <property type="molecule type" value="Genomic_DNA"/>
</dbReference>
<organism evidence="3 4">
    <name type="scientific">Pseudarcicella hirudinis</name>
    <dbReference type="NCBI Taxonomy" id="1079859"/>
    <lineage>
        <taxon>Bacteria</taxon>
        <taxon>Pseudomonadati</taxon>
        <taxon>Bacteroidota</taxon>
        <taxon>Cytophagia</taxon>
        <taxon>Cytophagales</taxon>
        <taxon>Flectobacillaceae</taxon>
        <taxon>Pseudarcicella</taxon>
    </lineage>
</organism>
<dbReference type="OrthoDB" id="848185at2"/>
<feature type="transmembrane region" description="Helical" evidence="2">
    <location>
        <begin position="9"/>
        <end position="30"/>
    </location>
</feature>
<evidence type="ECO:0000256" key="1">
    <source>
        <dbReference type="SAM" id="Coils"/>
    </source>
</evidence>
<proteinExistence type="predicted"/>
<evidence type="ECO:0000256" key="2">
    <source>
        <dbReference type="SAM" id="Phobius"/>
    </source>
</evidence>
<evidence type="ECO:0000313" key="4">
    <source>
        <dbReference type="Proteomes" id="UP000199306"/>
    </source>
</evidence>
<keyword evidence="4" id="KW-1185">Reference proteome</keyword>
<feature type="coiled-coil region" evidence="1">
    <location>
        <begin position="71"/>
        <end position="179"/>
    </location>
</feature>
<evidence type="ECO:0008006" key="5">
    <source>
        <dbReference type="Google" id="ProtNLM"/>
    </source>
</evidence>
<reference evidence="3 4" key="1">
    <citation type="submission" date="2016-10" db="EMBL/GenBank/DDBJ databases">
        <authorList>
            <person name="de Groot N.N."/>
        </authorList>
    </citation>
    <scope>NUCLEOTIDE SEQUENCE [LARGE SCALE GENOMIC DNA]</scope>
    <source>
        <strain evidence="4">E92,LMG 26720,CCM 7988</strain>
    </source>
</reference>